<dbReference type="SUPFAM" id="SSF56219">
    <property type="entry name" value="DNase I-like"/>
    <property type="match status" value="1"/>
</dbReference>
<evidence type="ECO:0000313" key="2">
    <source>
        <dbReference type="EMBL" id="WAR11392.1"/>
    </source>
</evidence>
<keyword evidence="3" id="KW-1185">Reference proteome</keyword>
<dbReference type="EMBL" id="CP111019">
    <property type="protein sequence ID" value="WAR11392.1"/>
    <property type="molecule type" value="Genomic_DNA"/>
</dbReference>
<evidence type="ECO:0008006" key="4">
    <source>
        <dbReference type="Google" id="ProtNLM"/>
    </source>
</evidence>
<proteinExistence type="predicted"/>
<feature type="transmembrane region" description="Helical" evidence="1">
    <location>
        <begin position="38"/>
        <end position="56"/>
    </location>
</feature>
<organism evidence="2 3">
    <name type="scientific">Mya arenaria</name>
    <name type="common">Soft-shell clam</name>
    <dbReference type="NCBI Taxonomy" id="6604"/>
    <lineage>
        <taxon>Eukaryota</taxon>
        <taxon>Metazoa</taxon>
        <taxon>Spiralia</taxon>
        <taxon>Lophotrochozoa</taxon>
        <taxon>Mollusca</taxon>
        <taxon>Bivalvia</taxon>
        <taxon>Autobranchia</taxon>
        <taxon>Heteroconchia</taxon>
        <taxon>Euheterodonta</taxon>
        <taxon>Imparidentia</taxon>
        <taxon>Neoheterodontei</taxon>
        <taxon>Myida</taxon>
        <taxon>Myoidea</taxon>
        <taxon>Myidae</taxon>
        <taxon>Mya</taxon>
    </lineage>
</organism>
<keyword evidence="1" id="KW-1133">Transmembrane helix</keyword>
<name>A0ABY7EN19_MYAAR</name>
<accession>A0ABY7EN19</accession>
<protein>
    <recommendedName>
        <fullName evidence="4">Endonuclease/exonuclease/phosphatase domain-containing protein</fullName>
    </recommendedName>
</protein>
<feature type="non-terminal residue" evidence="2">
    <location>
        <position position="1"/>
    </location>
</feature>
<sequence>TDFDGRFIYIDFSLDCVTCTRLIFQETEMNVFLTLNNFLFHLGIYLILCGDFNFIFNTKLDKTGGNPDKGCFGSKCFSSIIKTYGMTDVYRYKYPTKNGIIFCRNNIGFRLNRFYIPSKLKDDVFDTGILPCSMSDHDFIYVKLKLNNNISIGKSWKLNN</sequence>
<dbReference type="InterPro" id="IPR036691">
    <property type="entry name" value="Endo/exonu/phosph_ase_sf"/>
</dbReference>
<dbReference type="Gene3D" id="3.60.10.10">
    <property type="entry name" value="Endonuclease/exonuclease/phosphatase"/>
    <property type="match status" value="1"/>
</dbReference>
<dbReference type="Proteomes" id="UP001164746">
    <property type="component" value="Chromosome 8"/>
</dbReference>
<evidence type="ECO:0000313" key="3">
    <source>
        <dbReference type="Proteomes" id="UP001164746"/>
    </source>
</evidence>
<gene>
    <name evidence="2" type="ORF">MAR_025572</name>
</gene>
<keyword evidence="1" id="KW-0472">Membrane</keyword>
<evidence type="ECO:0000256" key="1">
    <source>
        <dbReference type="SAM" id="Phobius"/>
    </source>
</evidence>
<reference evidence="2" key="1">
    <citation type="submission" date="2022-11" db="EMBL/GenBank/DDBJ databases">
        <title>Centuries of genome instability and evolution in soft-shell clam transmissible cancer (bioRxiv).</title>
        <authorList>
            <person name="Hart S.F.M."/>
            <person name="Yonemitsu M.A."/>
            <person name="Giersch R.M."/>
            <person name="Beal B.F."/>
            <person name="Arriagada G."/>
            <person name="Davis B.W."/>
            <person name="Ostrander E.A."/>
            <person name="Goff S.P."/>
            <person name="Metzger M.J."/>
        </authorList>
    </citation>
    <scope>NUCLEOTIDE SEQUENCE</scope>
    <source>
        <strain evidence="2">MELC-2E11</strain>
        <tissue evidence="2">Siphon/mantle</tissue>
    </source>
</reference>
<keyword evidence="1" id="KW-0812">Transmembrane</keyword>